<accession>A0AAW2DU74</accession>
<comment type="subcellular location">
    <subcellularLocation>
        <location evidence="1 3">Nucleus</location>
    </subcellularLocation>
</comment>
<dbReference type="PANTHER" id="PTHR12346:SF8">
    <property type="entry name" value="PAIRED AMPHIPATHIC HELIX PROTEIN SIN3-LIKE 2"/>
    <property type="match status" value="1"/>
</dbReference>
<comment type="caution">
    <text evidence="6">The sequence shown here is derived from an EMBL/GenBank/DDBJ whole genome shotgun (WGS) entry which is preliminary data.</text>
</comment>
<feature type="transmembrane region" description="Helical" evidence="5">
    <location>
        <begin position="136"/>
        <end position="158"/>
    </location>
</feature>
<keyword evidence="5" id="KW-1133">Transmembrane helix</keyword>
<feature type="region of interest" description="Disordered" evidence="4">
    <location>
        <begin position="1"/>
        <end position="36"/>
    </location>
</feature>
<keyword evidence="2 3" id="KW-0539">Nucleus</keyword>
<dbReference type="FunFam" id="1.20.1160.11:FF:000001">
    <property type="entry name" value="Paired amphipathic helix protein Sin3"/>
    <property type="match status" value="1"/>
</dbReference>
<dbReference type="InterPro" id="IPR036600">
    <property type="entry name" value="PAH_sf"/>
</dbReference>
<keyword evidence="7" id="KW-1185">Reference proteome</keyword>
<dbReference type="PROSITE" id="PS51477">
    <property type="entry name" value="PAH"/>
    <property type="match status" value="1"/>
</dbReference>
<dbReference type="GO" id="GO:0000785">
    <property type="term" value="C:chromatin"/>
    <property type="evidence" value="ECO:0007669"/>
    <property type="project" value="TreeGrafter"/>
</dbReference>
<evidence type="ECO:0000313" key="6">
    <source>
        <dbReference type="EMBL" id="KAL0014193.1"/>
    </source>
</evidence>
<dbReference type="Gene3D" id="1.20.1160.11">
    <property type="entry name" value="Paired amphipathic helix"/>
    <property type="match status" value="1"/>
</dbReference>
<reference evidence="6 7" key="1">
    <citation type="submission" date="2024-01" db="EMBL/GenBank/DDBJ databases">
        <title>A telomere-to-telomere, gap-free genome of sweet tea (Lithocarpus litseifolius).</title>
        <authorList>
            <person name="Zhou J."/>
        </authorList>
    </citation>
    <scope>NUCLEOTIDE SEQUENCE [LARGE SCALE GENOMIC DNA]</scope>
    <source>
        <strain evidence="6">Zhou-2022a</strain>
        <tissue evidence="6">Leaf</tissue>
    </source>
</reference>
<protein>
    <submittedName>
        <fullName evidence="6">Uncharacterized protein</fullName>
    </submittedName>
</protein>
<gene>
    <name evidence="6" type="ORF">SO802_001262</name>
</gene>
<keyword evidence="5" id="KW-0812">Transmembrane</keyword>
<evidence type="ECO:0000313" key="7">
    <source>
        <dbReference type="Proteomes" id="UP001459277"/>
    </source>
</evidence>
<evidence type="ECO:0000256" key="3">
    <source>
        <dbReference type="PROSITE-ProRule" id="PRU00810"/>
    </source>
</evidence>
<proteinExistence type="predicted"/>
<organism evidence="6 7">
    <name type="scientific">Lithocarpus litseifolius</name>
    <dbReference type="NCBI Taxonomy" id="425828"/>
    <lineage>
        <taxon>Eukaryota</taxon>
        <taxon>Viridiplantae</taxon>
        <taxon>Streptophyta</taxon>
        <taxon>Embryophyta</taxon>
        <taxon>Tracheophyta</taxon>
        <taxon>Spermatophyta</taxon>
        <taxon>Magnoliopsida</taxon>
        <taxon>eudicotyledons</taxon>
        <taxon>Gunneridae</taxon>
        <taxon>Pentapetalae</taxon>
        <taxon>rosids</taxon>
        <taxon>fabids</taxon>
        <taxon>Fagales</taxon>
        <taxon>Fagaceae</taxon>
        <taxon>Lithocarpus</taxon>
    </lineage>
</organism>
<evidence type="ECO:0000256" key="1">
    <source>
        <dbReference type="ARBA" id="ARBA00004123"/>
    </source>
</evidence>
<keyword evidence="5" id="KW-0472">Membrane</keyword>
<dbReference type="SUPFAM" id="SSF47762">
    <property type="entry name" value="PAH2 domain"/>
    <property type="match status" value="1"/>
</dbReference>
<name>A0AAW2DU74_9ROSI</name>
<dbReference type="PANTHER" id="PTHR12346">
    <property type="entry name" value="SIN3B-RELATED"/>
    <property type="match status" value="1"/>
</dbReference>
<feature type="compositionally biased region" description="Low complexity" evidence="4">
    <location>
        <begin position="9"/>
        <end position="18"/>
    </location>
</feature>
<dbReference type="GO" id="GO:0000118">
    <property type="term" value="C:histone deacetylase complex"/>
    <property type="evidence" value="ECO:0007669"/>
    <property type="project" value="TreeGrafter"/>
</dbReference>
<dbReference type="InterPro" id="IPR003822">
    <property type="entry name" value="PAH"/>
</dbReference>
<evidence type="ECO:0000256" key="4">
    <source>
        <dbReference type="SAM" id="MobiDB-lite"/>
    </source>
</evidence>
<sequence>MKRLRDDGSSSQSGSLSGHLDRQSQVSASGLGDTSRELTIDDGKTFLKEVEETFQDQREKYYKFLKVLIDFKHRRTNVPGVIPIVKELFEGHDNLISGINIFLPKGSEIALDNDEAHPRELFNEARSFVTKIKMKLLFYSVEFQLQMLAPSILMMTFVPTGTLSK</sequence>
<dbReference type="InterPro" id="IPR039774">
    <property type="entry name" value="Sin3-like"/>
</dbReference>
<evidence type="ECO:0000256" key="5">
    <source>
        <dbReference type="SAM" id="Phobius"/>
    </source>
</evidence>
<dbReference type="Proteomes" id="UP001459277">
    <property type="component" value="Unassembled WGS sequence"/>
</dbReference>
<dbReference type="GO" id="GO:0003714">
    <property type="term" value="F:transcription corepressor activity"/>
    <property type="evidence" value="ECO:0007669"/>
    <property type="project" value="InterPro"/>
</dbReference>
<dbReference type="AlphaFoldDB" id="A0AAW2DU74"/>
<evidence type="ECO:0000256" key="2">
    <source>
        <dbReference type="ARBA" id="ARBA00023242"/>
    </source>
</evidence>
<dbReference type="GO" id="GO:0000122">
    <property type="term" value="P:negative regulation of transcription by RNA polymerase II"/>
    <property type="evidence" value="ECO:0007669"/>
    <property type="project" value="TreeGrafter"/>
</dbReference>
<dbReference type="Pfam" id="PF02671">
    <property type="entry name" value="PAH"/>
    <property type="match status" value="1"/>
</dbReference>
<dbReference type="EMBL" id="JAZDWU010000001">
    <property type="protein sequence ID" value="KAL0014193.1"/>
    <property type="molecule type" value="Genomic_DNA"/>
</dbReference>